<name>A0A6N7IWI2_9FIRM</name>
<evidence type="ECO:0000313" key="12">
    <source>
        <dbReference type="Proteomes" id="UP000460257"/>
    </source>
</evidence>
<keyword evidence="7" id="KW-0811">Translocation</keyword>
<dbReference type="Pfam" id="PF00344">
    <property type="entry name" value="SecY"/>
    <property type="match status" value="1"/>
</dbReference>
<sequence>MKLENKHELYKRIFFTFFMLAIYVAGKSIVLYGVAGDEAQQTGVQSYITSFFSGDRYQKTVMALGVMPYINASLLVQVISALKSANSRAKISKQKQDRWMLIAAVIISGLMAVAQATSFTYRSDAGPKILVMIIAALELFGGAMLTFYLCSANEKHGIGASMPIIMFNVITTLAETLQLNHFWHYPFMFVIIAFVTAGTIFLENSIIKIPLQRVSIHNIHADQNYMAYKRNPVGVLPVMFATAAFLVPQYFVRLLVFIFPKNKTLSNILDGMVLTRPLGVKIYLIIVFLLTIIFSFIMLNPMESAHQLQKNGDSIVGVYAGKDTRRLLVKIVVKWSIISGILQTGCMALFLIMSLEKVIPVALAMLPSSAMILVSIICTFVQETGTYYRYDAYSFFM</sequence>
<evidence type="ECO:0000256" key="5">
    <source>
        <dbReference type="ARBA" id="ARBA00022927"/>
    </source>
</evidence>
<evidence type="ECO:0000256" key="3">
    <source>
        <dbReference type="ARBA" id="ARBA00022448"/>
    </source>
</evidence>
<dbReference type="PRINTS" id="PR00303">
    <property type="entry name" value="SECYTRNLCASE"/>
</dbReference>
<dbReference type="PROSITE" id="PS00755">
    <property type="entry name" value="SECY_1"/>
    <property type="match status" value="1"/>
</dbReference>
<reference evidence="11" key="1">
    <citation type="journal article" date="2020" name="Appl. Environ. Microbiol.">
        <title>Medium-Chain Fatty Acid Synthesis by 'Candidatus Weimeria bifida' gen. nov., sp. nov., and 'Candidatus Pseudoramibacter fermentans' sp. nov.</title>
        <authorList>
            <person name="Scarborough M.J."/>
            <person name="Myers K.S."/>
            <person name="Donohue T.J."/>
            <person name="Noguera D.R."/>
        </authorList>
    </citation>
    <scope>NUCLEOTIDE SEQUENCE</scope>
    <source>
        <strain evidence="11">LCO1.1</strain>
    </source>
</reference>
<evidence type="ECO:0008006" key="13">
    <source>
        <dbReference type="Google" id="ProtNLM"/>
    </source>
</evidence>
<keyword evidence="12" id="KW-1185">Reference proteome</keyword>
<feature type="transmembrane region" description="Helical" evidence="10">
    <location>
        <begin position="358"/>
        <end position="381"/>
    </location>
</feature>
<proteinExistence type="inferred from homology"/>
<protein>
    <recommendedName>
        <fullName evidence="13">Preprotein translocase subunit SecY</fullName>
    </recommendedName>
</protein>
<feature type="transmembrane region" description="Helical" evidence="10">
    <location>
        <begin position="12"/>
        <end position="35"/>
    </location>
</feature>
<comment type="caution">
    <text evidence="11">The sequence shown here is derived from an EMBL/GenBank/DDBJ whole genome shotgun (WGS) entry which is preliminary data.</text>
</comment>
<dbReference type="AlphaFoldDB" id="A0A6N7IWI2"/>
<evidence type="ECO:0000256" key="1">
    <source>
        <dbReference type="ARBA" id="ARBA00004141"/>
    </source>
</evidence>
<evidence type="ECO:0000256" key="6">
    <source>
        <dbReference type="ARBA" id="ARBA00022989"/>
    </source>
</evidence>
<evidence type="ECO:0000313" key="11">
    <source>
        <dbReference type="EMBL" id="MQN00664.1"/>
    </source>
</evidence>
<dbReference type="PIRSF" id="PIRSF004557">
    <property type="entry name" value="SecY"/>
    <property type="match status" value="1"/>
</dbReference>
<accession>A0A6N7IWI2</accession>
<dbReference type="Proteomes" id="UP000460257">
    <property type="component" value="Unassembled WGS sequence"/>
</dbReference>
<dbReference type="InterPro" id="IPR030659">
    <property type="entry name" value="SecY_CS"/>
</dbReference>
<comment type="similarity">
    <text evidence="2 9">Belongs to the SecY/SEC61-alpha family.</text>
</comment>
<dbReference type="GO" id="GO:0016020">
    <property type="term" value="C:membrane"/>
    <property type="evidence" value="ECO:0007669"/>
    <property type="project" value="UniProtKB-SubCell"/>
</dbReference>
<evidence type="ECO:0000256" key="8">
    <source>
        <dbReference type="ARBA" id="ARBA00023136"/>
    </source>
</evidence>
<evidence type="ECO:0000256" key="10">
    <source>
        <dbReference type="SAM" id="Phobius"/>
    </source>
</evidence>
<organism evidence="11 12">
    <name type="scientific">Candidatus Weimeria bifida</name>
    <dbReference type="NCBI Taxonomy" id="2599074"/>
    <lineage>
        <taxon>Bacteria</taxon>
        <taxon>Bacillati</taxon>
        <taxon>Bacillota</taxon>
        <taxon>Clostridia</taxon>
        <taxon>Lachnospirales</taxon>
        <taxon>Lachnospiraceae</taxon>
        <taxon>Candidatus Weimeria</taxon>
    </lineage>
</organism>
<dbReference type="InterPro" id="IPR002208">
    <property type="entry name" value="SecY/SEC61-alpha"/>
</dbReference>
<feature type="transmembrane region" description="Helical" evidence="10">
    <location>
        <begin position="280"/>
        <end position="299"/>
    </location>
</feature>
<feature type="transmembrane region" description="Helical" evidence="10">
    <location>
        <begin position="129"/>
        <end position="150"/>
    </location>
</feature>
<feature type="transmembrane region" description="Helical" evidence="10">
    <location>
        <begin position="99"/>
        <end position="117"/>
    </location>
</feature>
<evidence type="ECO:0000256" key="7">
    <source>
        <dbReference type="ARBA" id="ARBA00023010"/>
    </source>
</evidence>
<keyword evidence="8 10" id="KW-0472">Membrane</keyword>
<gene>
    <name evidence="11" type="ORF">FRC54_01505</name>
</gene>
<dbReference type="SUPFAM" id="SSF103491">
    <property type="entry name" value="Preprotein translocase SecY subunit"/>
    <property type="match status" value="1"/>
</dbReference>
<comment type="subcellular location">
    <subcellularLocation>
        <location evidence="1">Membrane</location>
        <topology evidence="1">Multi-pass membrane protein</topology>
    </subcellularLocation>
</comment>
<evidence type="ECO:0000256" key="4">
    <source>
        <dbReference type="ARBA" id="ARBA00022692"/>
    </source>
</evidence>
<dbReference type="Gene3D" id="1.10.3370.10">
    <property type="entry name" value="SecY subunit domain"/>
    <property type="match status" value="1"/>
</dbReference>
<dbReference type="EMBL" id="VOGC01000002">
    <property type="protein sequence ID" value="MQN00664.1"/>
    <property type="molecule type" value="Genomic_DNA"/>
</dbReference>
<keyword evidence="6 10" id="KW-1133">Transmembrane helix</keyword>
<feature type="transmembrane region" description="Helical" evidence="10">
    <location>
        <begin position="157"/>
        <end position="177"/>
    </location>
</feature>
<keyword evidence="5" id="KW-0653">Protein transport</keyword>
<feature type="transmembrane region" description="Helical" evidence="10">
    <location>
        <begin position="332"/>
        <end position="352"/>
    </location>
</feature>
<dbReference type="InterPro" id="IPR023201">
    <property type="entry name" value="SecY_dom_sf"/>
</dbReference>
<evidence type="ECO:0000256" key="2">
    <source>
        <dbReference type="ARBA" id="ARBA00005751"/>
    </source>
</evidence>
<dbReference type="GO" id="GO:0015031">
    <property type="term" value="P:protein transport"/>
    <property type="evidence" value="ECO:0007669"/>
    <property type="project" value="UniProtKB-KW"/>
</dbReference>
<feature type="transmembrane region" description="Helical" evidence="10">
    <location>
        <begin position="235"/>
        <end position="260"/>
    </location>
</feature>
<feature type="transmembrane region" description="Helical" evidence="10">
    <location>
        <begin position="60"/>
        <end position="79"/>
    </location>
</feature>
<keyword evidence="4 10" id="KW-0812">Transmembrane</keyword>
<keyword evidence="3" id="KW-0813">Transport</keyword>
<dbReference type="PANTHER" id="PTHR10906">
    <property type="entry name" value="SECY/SEC61-ALPHA FAMILY MEMBER"/>
    <property type="match status" value="1"/>
</dbReference>
<feature type="transmembrane region" description="Helical" evidence="10">
    <location>
        <begin position="183"/>
        <end position="202"/>
    </location>
</feature>
<evidence type="ECO:0000256" key="9">
    <source>
        <dbReference type="RuleBase" id="RU004349"/>
    </source>
</evidence>